<dbReference type="Proteomes" id="UP000217768">
    <property type="component" value="Unassembled WGS sequence"/>
</dbReference>
<dbReference type="EMBL" id="NSFD01000007">
    <property type="protein sequence ID" value="PBA27769.1"/>
    <property type="molecule type" value="Genomic_DNA"/>
</dbReference>
<reference evidence="1 2" key="1">
    <citation type="submission" date="2017-08" db="EMBL/GenBank/DDBJ databases">
        <title>Phylogenetic analysis of Mycobacterium avium complex whole genomes.</title>
        <authorList>
            <person name="Caverly L.J."/>
            <person name="Spilker T."/>
            <person name="Lipuma J."/>
        </authorList>
    </citation>
    <scope>NUCLEOTIDE SEQUENCE [LARGE SCALE GENOMIC DNA]</scope>
    <source>
        <strain evidence="1 2">FLAC0165</strain>
    </source>
</reference>
<dbReference type="AlphaFoldDB" id="A0A2A2ZMT6"/>
<gene>
    <name evidence="1" type="ORF">CKJ66_06235</name>
</gene>
<organism evidence="1 2">
    <name type="scientific">Mycobacterium avium</name>
    <dbReference type="NCBI Taxonomy" id="1764"/>
    <lineage>
        <taxon>Bacteria</taxon>
        <taxon>Bacillati</taxon>
        <taxon>Actinomycetota</taxon>
        <taxon>Actinomycetes</taxon>
        <taxon>Mycobacteriales</taxon>
        <taxon>Mycobacteriaceae</taxon>
        <taxon>Mycobacterium</taxon>
        <taxon>Mycobacterium avium complex (MAC)</taxon>
    </lineage>
</organism>
<accession>A0A2A2ZMT6</accession>
<protein>
    <submittedName>
        <fullName evidence="1">Uncharacterized protein</fullName>
    </submittedName>
</protein>
<name>A0A2A2ZMT6_MYCAV</name>
<proteinExistence type="predicted"/>
<evidence type="ECO:0000313" key="2">
    <source>
        <dbReference type="Proteomes" id="UP000217768"/>
    </source>
</evidence>
<dbReference type="RefSeq" id="WP_050594558.1">
    <property type="nucleotide sequence ID" value="NZ_NSEY01000008.1"/>
</dbReference>
<sequence length="130" mass="14326">MALLPLEQGWCVAMQIQSQADIERLMIERNVSFVFRPSVAELPDGTWVARYPAADWSVMGCCSEEARQRLHAEQLSRMRGANHSDWKVEAVVRHFAEGPVTGVYELDNAVADSVIEAGTQEALDAAVGLP</sequence>
<evidence type="ECO:0000313" key="1">
    <source>
        <dbReference type="EMBL" id="PBA27769.1"/>
    </source>
</evidence>
<comment type="caution">
    <text evidence="1">The sequence shown here is derived from an EMBL/GenBank/DDBJ whole genome shotgun (WGS) entry which is preliminary data.</text>
</comment>